<dbReference type="KEGG" id="cdf:CD630_34531"/>
<dbReference type="Proteomes" id="UP000001978">
    <property type="component" value="Chromosome"/>
</dbReference>
<name>F3Y605_CLOD6</name>
<gene>
    <name evidence="1" type="ordered locus">CD630_34531</name>
</gene>
<dbReference type="EMBL" id="AM180355">
    <property type="protein sequence ID" value="CCA62907.1"/>
    <property type="molecule type" value="Genomic_DNA"/>
</dbReference>
<accession>F3Y605</accession>
<proteinExistence type="predicted"/>
<evidence type="ECO:0000313" key="1">
    <source>
        <dbReference type="EMBL" id="CCA62907.1"/>
    </source>
</evidence>
<dbReference type="EnsemblBacteria" id="CCA62907">
    <property type="protein sequence ID" value="CCA62907"/>
    <property type="gene ID" value="CD630_34531"/>
</dbReference>
<reference evidence="1 2" key="1">
    <citation type="journal article" date="2006" name="Nat. Genet.">
        <title>The multidrug-resistant human pathogen Clostridium difficile has a highly mobile, mosaic genome.</title>
        <authorList>
            <person name="Sebaihia M."/>
            <person name="Wren B.W."/>
            <person name="Mullany P."/>
            <person name="Fairweather N.F."/>
            <person name="Minton N."/>
            <person name="Stabler R."/>
            <person name="Thomson N.R."/>
            <person name="Roberts A.P."/>
            <person name="Cerdeno-Tarraga A.M."/>
            <person name="Wang H."/>
            <person name="Holden M.T.G."/>
            <person name="Wright A."/>
            <person name="Churcher C."/>
            <person name="Quail M.A."/>
            <person name="Baker S."/>
            <person name="Bason N."/>
            <person name="Brooks K."/>
            <person name="Chillingworth T."/>
            <person name="Cronin A."/>
            <person name="Davis P."/>
            <person name="Dowd L."/>
            <person name="Fraser A."/>
            <person name="Feltwell T."/>
            <person name="Hance Z."/>
            <person name="Holroyd S."/>
            <person name="Jagels K."/>
            <person name="Moule S."/>
            <person name="Mungall K."/>
            <person name="Price C."/>
            <person name="Rabbinowitsch R."/>
            <person name="Sharp S."/>
            <person name="Simmonds M."/>
            <person name="Steven K."/>
            <person name="Unwin L."/>
            <person name="Whithead S."/>
            <person name="Dupuy B."/>
            <person name="Dougan G."/>
            <person name="Barrell B.and.Parkhill.J."/>
        </authorList>
    </citation>
    <scope>NUCLEOTIDE SEQUENCE [LARGE SCALE GENOMIC DNA]</scope>
    <source>
        <strain evidence="1 2">630</strain>
    </source>
</reference>
<sequence>MIDNRYIFKCKNTKNHINFKDIVGVNKQDNTIEIFTNESTYCIYLKVLSIESEEYLIDRLKSFC</sequence>
<protein>
    <submittedName>
        <fullName evidence="1">Uncharacterized protein</fullName>
    </submittedName>
</protein>
<organism evidence="1 2">
    <name type="scientific">Clostridioides difficile (strain 630)</name>
    <name type="common">Peptoclostridium difficile</name>
    <dbReference type="NCBI Taxonomy" id="272563"/>
    <lineage>
        <taxon>Bacteria</taxon>
        <taxon>Bacillati</taxon>
        <taxon>Bacillota</taxon>
        <taxon>Clostridia</taxon>
        <taxon>Peptostreptococcales</taxon>
        <taxon>Peptostreptococcaceae</taxon>
        <taxon>Clostridioides</taxon>
    </lineage>
</organism>
<reference key="2">
    <citation type="submission" date="2006-06" db="EMBL/GenBank/DDBJ databases">
        <title>Reannotation of the genome sequence of Clostridium difficile strain 630.</title>
        <authorList>
            <person name="Monot M."/>
            <person name="Boursaux-Eude C."/>
            <person name="Thibonnier M."/>
            <person name="Vallenet D."/>
            <person name="Moszer I."/>
            <person name="Medigue C."/>
            <person name="Martin-Verstraete I.and.Dupuy.B."/>
        </authorList>
    </citation>
    <scope>NUCLEOTIDE SEQUENCE</scope>
    <source>
        <strain>630</strain>
    </source>
</reference>
<dbReference type="AlphaFoldDB" id="F3Y605"/>
<evidence type="ECO:0000313" key="2">
    <source>
        <dbReference type="Proteomes" id="UP000001978"/>
    </source>
</evidence>